<dbReference type="Gene3D" id="1.25.40.10">
    <property type="entry name" value="Tetratricopeptide repeat domain"/>
    <property type="match status" value="2"/>
</dbReference>
<dbReference type="PROSITE" id="PS50005">
    <property type="entry name" value="TPR"/>
    <property type="match status" value="1"/>
</dbReference>
<evidence type="ECO:0000256" key="1">
    <source>
        <dbReference type="PROSITE-ProRule" id="PRU00339"/>
    </source>
</evidence>
<dbReference type="InterPro" id="IPR011990">
    <property type="entry name" value="TPR-like_helical_dom_sf"/>
</dbReference>
<protein>
    <recommendedName>
        <fullName evidence="4">Tetratricopeptide repeat protein</fullName>
    </recommendedName>
</protein>
<reference evidence="2 3" key="1">
    <citation type="submission" date="2023-06" db="EMBL/GenBank/DDBJ databases">
        <title>Aquibacillus rhizosphaerae LR5S19.</title>
        <authorList>
            <person name="Sun J.-Q."/>
        </authorList>
    </citation>
    <scope>NUCLEOTIDE SEQUENCE [LARGE SCALE GENOMIC DNA]</scope>
    <source>
        <strain evidence="2 3">LR5S19</strain>
    </source>
</reference>
<dbReference type="SUPFAM" id="SSF48452">
    <property type="entry name" value="TPR-like"/>
    <property type="match status" value="2"/>
</dbReference>
<dbReference type="Proteomes" id="UP001235343">
    <property type="component" value="Unassembled WGS sequence"/>
</dbReference>
<feature type="repeat" description="TPR" evidence="1">
    <location>
        <begin position="23"/>
        <end position="56"/>
    </location>
</feature>
<keyword evidence="3" id="KW-1185">Reference proteome</keyword>
<evidence type="ECO:0000313" key="3">
    <source>
        <dbReference type="Proteomes" id="UP001235343"/>
    </source>
</evidence>
<evidence type="ECO:0000313" key="2">
    <source>
        <dbReference type="EMBL" id="MDL4839286.1"/>
    </source>
</evidence>
<gene>
    <name evidence="2" type="ORF">QQS35_02255</name>
</gene>
<keyword evidence="1" id="KW-0802">TPR repeat</keyword>
<dbReference type="RefSeq" id="WP_285930139.1">
    <property type="nucleotide sequence ID" value="NZ_JASTZU010000012.1"/>
</dbReference>
<name>A0ABT7L3W3_9BACI</name>
<proteinExistence type="predicted"/>
<organism evidence="2 3">
    <name type="scientific">Aquibacillus rhizosphaerae</name>
    <dbReference type="NCBI Taxonomy" id="3051431"/>
    <lineage>
        <taxon>Bacteria</taxon>
        <taxon>Bacillati</taxon>
        <taxon>Bacillota</taxon>
        <taxon>Bacilli</taxon>
        <taxon>Bacillales</taxon>
        <taxon>Bacillaceae</taxon>
        <taxon>Aquibacillus</taxon>
    </lineage>
</organism>
<comment type="caution">
    <text evidence="2">The sequence shown here is derived from an EMBL/GenBank/DDBJ whole genome shotgun (WGS) entry which is preliminary data.</text>
</comment>
<sequence>MQTTEGISIETKIDKVIPFIPDGDFYFTKGVEAFNKRKFDIALKWLKKAVETSPDEAVYHCQMSIIYTEIGSYHTANQILTKVLSEYGDSYVDCYYLIANNYAHLGLLQDAKKYTLSYLEKAQDGDFREDAENLLTVLDIGDEDDDDDWAFEEEDELLIYQETAFYHLERREWDQAIALLEEMMVVFPEHIAAKHEYSFALFFSGQEEEAINMELEWLEEEPQSLFSQTNLAVFYSEQKNEALFNKYISSLQNVFPIHEQQKLRIATTLARTGLYKEAYERFITLTKSQLKGHASYFHWFSFSAYHVNKLSKAIELWEEGCKRHPVLRKEPIPWVQE</sequence>
<evidence type="ECO:0008006" key="4">
    <source>
        <dbReference type="Google" id="ProtNLM"/>
    </source>
</evidence>
<dbReference type="EMBL" id="JASTZU010000012">
    <property type="protein sequence ID" value="MDL4839286.1"/>
    <property type="molecule type" value="Genomic_DNA"/>
</dbReference>
<dbReference type="InterPro" id="IPR019734">
    <property type="entry name" value="TPR_rpt"/>
</dbReference>
<accession>A0ABT7L3W3</accession>